<dbReference type="SUPFAM" id="SSF53335">
    <property type="entry name" value="S-adenosyl-L-methionine-dependent methyltransferases"/>
    <property type="match status" value="1"/>
</dbReference>
<sequence>MPPRTGYSTTGYDHNDWLGLVDVSGPFLSVPMLRRIWPVLDTLDRPARERLRREHTALPGASWISFVLTELLGWADAVHFSGLDVFELKVPEHGEVLRPFFALLEPGAVPGGDAKPARLLGMMCDGPPNRRVRGSAWAATPVDRLARLCRHHGVELGLVTDGRWWALVWAPRGKATATAVFDSADWQAAAERDVVRAFVSMLRRERFFGVPEEETLPALLAASEDHQEDITEALGVQVRQAVELLVAAIGRAHLADKARGGDGIGDTGAHDVYRGAVVVMMRVLFLLYAEERGLLPSDKEVYRTAYSAGLLCQDLEDRARQGSEEDLEHTHAGWHRLLALFHAVYYGVEHPEMRMRALDGSIFKPDTYAWLPHDIDDRTVLHMLRSVQYVTIGAGRARERRKLSFRSLDVEQIGFVYEGLLAYDAKYADEPVVGLIGKAGSGRNVPLTELEDVAAQCSDVPSLADALAARYKDSRIGTPKALARRLSPPASGERQEARRRLLAATNGDYPLAERLLPFYGLVRTDLRDLPLVILEDTPYVTEPGRRKSSGTHYTPRALAEEVTRGALEALVYEPGPLQTADTSRWKPKTSAEILALNVADIAMGSGAFLVAACRYLAAHLIEAWAHEGAEDALAFTELPGYDTSEMDHDPVVIRARRAVVENCLYGADINALAVEMAKLSLWIISTGPDRPFAFLDDHLVVGDSLLGITSLDQLEVMHMDPKRGRELHKDVLIDWTVQSRAATLERREAIRRIESASLKSLEEKGSLLAESHRSVTEANFHADLTATAALAFAAEGPKGLDKASLQAALAAESPRYVDEAGRLTCQKLDMWRKAVPAAPHIDWYPINWPVVFPEVFARGGFDAIIGNPPYFGGQKLTGELGRPYREYLVQAIGGGARGSADLVAYFVLRAHALLNPSGQTGLIATNTLAQGDTREVGLDQLVRAGVVIRRAIKSRPWPSKGANLEYSAVWTSRKPIERDAGQALSASLSSFFREKGAARRLRANRHLSYIGSYVLGMGFVVDPQAARLLIARDPKNSDVLFPFLNGQDVNSRYDLSASRWVIDFHGRSEVEASGYAECFDRVRCLVKPERSVNNRKVYRDNWWRFAERRPAMLEAISGLDRVVVIALVSKTVMPVMVPTGQVFSHMLGVFATDDTAMLALLSSAPHYWWAVARASSLKGDLRYTPSDVFETLALPELTQEMRELGDRLDRFRRDVMLARQAGLTKTYNLVNDPKIHGADIVELREIHRAIDEAVCRAYGWDDLVPRLRHDHYELDRQIRYTIAAEVRREILDRLLELNQARHAAEIAEADSRRGQRGARPGTAVRHGAH</sequence>
<dbReference type="EC" id="2.1.1.72" evidence="1"/>
<dbReference type="GO" id="GO:0009007">
    <property type="term" value="F:site-specific DNA-methyltransferase (adenine-specific) activity"/>
    <property type="evidence" value="ECO:0007669"/>
    <property type="project" value="UniProtKB-EC"/>
</dbReference>
<dbReference type="GO" id="GO:0006304">
    <property type="term" value="P:DNA modification"/>
    <property type="evidence" value="ECO:0007669"/>
    <property type="project" value="InterPro"/>
</dbReference>
<evidence type="ECO:0000313" key="8">
    <source>
        <dbReference type="EMBL" id="RFU39434.1"/>
    </source>
</evidence>
<evidence type="ECO:0000256" key="1">
    <source>
        <dbReference type="ARBA" id="ARBA00011900"/>
    </source>
</evidence>
<evidence type="ECO:0000313" key="9">
    <source>
        <dbReference type="Proteomes" id="UP000261811"/>
    </source>
</evidence>
<evidence type="ECO:0000259" key="7">
    <source>
        <dbReference type="Pfam" id="PF07669"/>
    </source>
</evidence>
<dbReference type="InterPro" id="IPR002052">
    <property type="entry name" value="DNA_methylase_N6_adenine_CS"/>
</dbReference>
<dbReference type="InterPro" id="IPR029063">
    <property type="entry name" value="SAM-dependent_MTases_sf"/>
</dbReference>
<keyword evidence="9" id="KW-1185">Reference proteome</keyword>
<dbReference type="InterPro" id="IPR011639">
    <property type="entry name" value="MethylTrfase_TaqI-like_dom"/>
</dbReference>
<dbReference type="GO" id="GO:0032259">
    <property type="term" value="P:methylation"/>
    <property type="evidence" value="ECO:0007669"/>
    <property type="project" value="UniProtKB-KW"/>
</dbReference>
<organism evidence="8 9">
    <name type="scientific">Actinomadura logoneensis</name>
    <dbReference type="NCBI Taxonomy" id="2293572"/>
    <lineage>
        <taxon>Bacteria</taxon>
        <taxon>Bacillati</taxon>
        <taxon>Actinomycetota</taxon>
        <taxon>Actinomycetes</taxon>
        <taxon>Streptosporangiales</taxon>
        <taxon>Thermomonosporaceae</taxon>
        <taxon>Actinomadura</taxon>
    </lineage>
</organism>
<evidence type="ECO:0000256" key="2">
    <source>
        <dbReference type="ARBA" id="ARBA00022603"/>
    </source>
</evidence>
<comment type="caution">
    <text evidence="8">The sequence shown here is derived from an EMBL/GenBank/DDBJ whole genome shotgun (WGS) entry which is preliminary data.</text>
</comment>
<keyword evidence="2" id="KW-0489">Methyltransferase</keyword>
<dbReference type="OrthoDB" id="4280289at2"/>
<feature type="domain" description="Type II methyltransferase M.TaqI-like" evidence="7">
    <location>
        <begin position="662"/>
        <end position="930"/>
    </location>
</feature>
<dbReference type="Pfam" id="PF07669">
    <property type="entry name" value="Eco57I"/>
    <property type="match status" value="1"/>
</dbReference>
<dbReference type="PROSITE" id="PS00092">
    <property type="entry name" value="N6_MTASE"/>
    <property type="match status" value="1"/>
</dbReference>
<dbReference type="Proteomes" id="UP000261811">
    <property type="component" value="Unassembled WGS sequence"/>
</dbReference>
<dbReference type="PRINTS" id="PR00507">
    <property type="entry name" value="N12N6MTFRASE"/>
</dbReference>
<dbReference type="RefSeq" id="WP_117359428.1">
    <property type="nucleotide sequence ID" value="NZ_QURH01000338.1"/>
</dbReference>
<dbReference type="PANTHER" id="PTHR33841">
    <property type="entry name" value="DNA METHYLTRANSFERASE YEEA-RELATED"/>
    <property type="match status" value="1"/>
</dbReference>
<protein>
    <recommendedName>
        <fullName evidence="1">site-specific DNA-methyltransferase (adenine-specific)</fullName>
        <ecNumber evidence="1">2.1.1.72</ecNumber>
    </recommendedName>
</protein>
<evidence type="ECO:0000256" key="3">
    <source>
        <dbReference type="ARBA" id="ARBA00022679"/>
    </source>
</evidence>
<feature type="region of interest" description="Disordered" evidence="6">
    <location>
        <begin position="1307"/>
        <end position="1329"/>
    </location>
</feature>
<dbReference type="PANTHER" id="PTHR33841:SF1">
    <property type="entry name" value="DNA METHYLTRANSFERASE A"/>
    <property type="match status" value="1"/>
</dbReference>
<dbReference type="GO" id="GO:0003676">
    <property type="term" value="F:nucleic acid binding"/>
    <property type="evidence" value="ECO:0007669"/>
    <property type="project" value="InterPro"/>
</dbReference>
<proteinExistence type="predicted"/>
<dbReference type="EMBL" id="QURH01000338">
    <property type="protein sequence ID" value="RFU39434.1"/>
    <property type="molecule type" value="Genomic_DNA"/>
</dbReference>
<comment type="catalytic activity">
    <reaction evidence="5">
        <text>a 2'-deoxyadenosine in DNA + S-adenosyl-L-methionine = an N(6)-methyl-2'-deoxyadenosine in DNA + S-adenosyl-L-homocysteine + H(+)</text>
        <dbReference type="Rhea" id="RHEA:15197"/>
        <dbReference type="Rhea" id="RHEA-COMP:12418"/>
        <dbReference type="Rhea" id="RHEA-COMP:12419"/>
        <dbReference type="ChEBI" id="CHEBI:15378"/>
        <dbReference type="ChEBI" id="CHEBI:57856"/>
        <dbReference type="ChEBI" id="CHEBI:59789"/>
        <dbReference type="ChEBI" id="CHEBI:90615"/>
        <dbReference type="ChEBI" id="CHEBI:90616"/>
        <dbReference type="EC" id="2.1.1.72"/>
    </reaction>
</comment>
<evidence type="ECO:0000256" key="6">
    <source>
        <dbReference type="SAM" id="MobiDB-lite"/>
    </source>
</evidence>
<reference evidence="8 9" key="1">
    <citation type="submission" date="2018-08" db="EMBL/GenBank/DDBJ databases">
        <title>Actinomadura jelena sp. nov., a novel Actinomycete isolated from soil in Chad.</title>
        <authorList>
            <person name="Shi L."/>
        </authorList>
    </citation>
    <scope>NUCLEOTIDE SEQUENCE [LARGE SCALE GENOMIC DNA]</scope>
    <source>
        <strain evidence="8 9">NEAU-G17</strain>
    </source>
</reference>
<evidence type="ECO:0000256" key="4">
    <source>
        <dbReference type="ARBA" id="ARBA00022691"/>
    </source>
</evidence>
<keyword evidence="3" id="KW-0808">Transferase</keyword>
<dbReference type="Gene3D" id="3.40.50.150">
    <property type="entry name" value="Vaccinia Virus protein VP39"/>
    <property type="match status" value="2"/>
</dbReference>
<keyword evidence="4" id="KW-0949">S-adenosyl-L-methionine</keyword>
<accession>A0A372JHV5</accession>
<name>A0A372JHV5_9ACTN</name>
<evidence type="ECO:0000256" key="5">
    <source>
        <dbReference type="ARBA" id="ARBA00047942"/>
    </source>
</evidence>
<dbReference type="InterPro" id="IPR050953">
    <property type="entry name" value="N4_N6_ade-DNA_methylase"/>
</dbReference>
<gene>
    <name evidence="8" type="ORF">DZF91_22455</name>
</gene>